<protein>
    <submittedName>
        <fullName evidence="1">Uncharacterized protein</fullName>
    </submittedName>
</protein>
<evidence type="ECO:0000313" key="2">
    <source>
        <dbReference type="Proteomes" id="UP000814140"/>
    </source>
</evidence>
<sequence>MHPQFSVNTRERSSPPDSFGTPSTIDPIGPPPSRPAYQDSYNDSPLSDSYFPPLLDERPRTLSSGPYGPPALITAPPLSQYPSQYNKRSRRSSTSAAYGPPIDSFRRIGGTHIKFRVKGSYHPGVTLGEAMGNVRLSSSSAYTFHELNTDSRGRLTLRVRWGGYRSLTYEIPVSGYEDGRYVNLQSLARRISRAIVHFLTTNAIAIPWDRVVLHRLEETSLGVWVPVLTTN</sequence>
<reference evidence="1" key="1">
    <citation type="submission" date="2021-03" db="EMBL/GenBank/DDBJ databases">
        <authorList>
            <consortium name="DOE Joint Genome Institute"/>
            <person name="Ahrendt S."/>
            <person name="Looney B.P."/>
            <person name="Miyauchi S."/>
            <person name="Morin E."/>
            <person name="Drula E."/>
            <person name="Courty P.E."/>
            <person name="Chicoki N."/>
            <person name="Fauchery L."/>
            <person name="Kohler A."/>
            <person name="Kuo A."/>
            <person name="Labutti K."/>
            <person name="Pangilinan J."/>
            <person name="Lipzen A."/>
            <person name="Riley R."/>
            <person name="Andreopoulos W."/>
            <person name="He G."/>
            <person name="Johnson J."/>
            <person name="Barry K.W."/>
            <person name="Grigoriev I.V."/>
            <person name="Nagy L."/>
            <person name="Hibbett D."/>
            <person name="Henrissat B."/>
            <person name="Matheny P.B."/>
            <person name="Labbe J."/>
            <person name="Martin F."/>
        </authorList>
    </citation>
    <scope>NUCLEOTIDE SEQUENCE</scope>
    <source>
        <strain evidence="1">HHB10654</strain>
    </source>
</reference>
<comment type="caution">
    <text evidence="1">The sequence shown here is derived from an EMBL/GenBank/DDBJ whole genome shotgun (WGS) entry which is preliminary data.</text>
</comment>
<evidence type="ECO:0000313" key="1">
    <source>
        <dbReference type="EMBL" id="KAI0069183.1"/>
    </source>
</evidence>
<reference evidence="1" key="2">
    <citation type="journal article" date="2022" name="New Phytol.">
        <title>Evolutionary transition to the ectomycorrhizal habit in the genomes of a hyperdiverse lineage of mushroom-forming fungi.</title>
        <authorList>
            <person name="Looney B."/>
            <person name="Miyauchi S."/>
            <person name="Morin E."/>
            <person name="Drula E."/>
            <person name="Courty P.E."/>
            <person name="Kohler A."/>
            <person name="Kuo A."/>
            <person name="LaButti K."/>
            <person name="Pangilinan J."/>
            <person name="Lipzen A."/>
            <person name="Riley R."/>
            <person name="Andreopoulos W."/>
            <person name="He G."/>
            <person name="Johnson J."/>
            <person name="Nolan M."/>
            <person name="Tritt A."/>
            <person name="Barry K.W."/>
            <person name="Grigoriev I.V."/>
            <person name="Nagy L.G."/>
            <person name="Hibbett D."/>
            <person name="Henrissat B."/>
            <person name="Matheny P.B."/>
            <person name="Labbe J."/>
            <person name="Martin F.M."/>
        </authorList>
    </citation>
    <scope>NUCLEOTIDE SEQUENCE</scope>
    <source>
        <strain evidence="1">HHB10654</strain>
    </source>
</reference>
<keyword evidence="2" id="KW-1185">Reference proteome</keyword>
<dbReference type="EMBL" id="MU277187">
    <property type="protein sequence ID" value="KAI0069183.1"/>
    <property type="molecule type" value="Genomic_DNA"/>
</dbReference>
<organism evidence="1 2">
    <name type="scientific">Artomyces pyxidatus</name>
    <dbReference type="NCBI Taxonomy" id="48021"/>
    <lineage>
        <taxon>Eukaryota</taxon>
        <taxon>Fungi</taxon>
        <taxon>Dikarya</taxon>
        <taxon>Basidiomycota</taxon>
        <taxon>Agaricomycotina</taxon>
        <taxon>Agaricomycetes</taxon>
        <taxon>Russulales</taxon>
        <taxon>Auriscalpiaceae</taxon>
        <taxon>Artomyces</taxon>
    </lineage>
</organism>
<accession>A0ACB8TL47</accession>
<gene>
    <name evidence="1" type="ORF">BV25DRAFT_1791661</name>
</gene>
<name>A0ACB8TL47_9AGAM</name>
<dbReference type="Proteomes" id="UP000814140">
    <property type="component" value="Unassembled WGS sequence"/>
</dbReference>
<proteinExistence type="predicted"/>